<evidence type="ECO:0000313" key="2">
    <source>
        <dbReference type="Proteomes" id="UP001276840"/>
    </source>
</evidence>
<accession>A0ABU4ZL96</accession>
<sequence>MTFGTDERLKSYLDTNQLQRERMCTAVLALDKRFTNVRPRHPRGGPDGGRDIEAILNGEQKAYGAIGFVNQANDSTDHKKKAQKKFVGDLASAIAADPEIKAFVFFTNVNLTAGEKDALIQKVTKSGLAHCEIFDRERIRLVLDGADGMAIRFQSLGISMSEAEQATFFARWGDDIQSVIVDGFSEIKKSLNRMQFLQEMNAPLDQFLVLLELDREYNGKEIGHFRFFVSMSLAEPRDGLFMVTFGTSDRADRASAKSVADVEAMPAGILHGMMGAKWEGRIPAAADTLNEDIADGGADHDEGTNVGTFTSVGMENVRFLRAEFGYGGGSFRFGPYLRLSDIDDCMIALFMNEALAEKIKAIHFIGNQYKLAEYGRDGFRIDTHGKFEPSLIFTPSELSDEWRRIMRNFGPFSVRYAEMTPIRLFEPVEASNSLPVRRSRKANG</sequence>
<organism evidence="1 2">
    <name type="scientific">Mesorhizobium montanum</name>
    <dbReference type="NCBI Taxonomy" id="3072323"/>
    <lineage>
        <taxon>Bacteria</taxon>
        <taxon>Pseudomonadati</taxon>
        <taxon>Pseudomonadota</taxon>
        <taxon>Alphaproteobacteria</taxon>
        <taxon>Hyphomicrobiales</taxon>
        <taxon>Phyllobacteriaceae</taxon>
        <taxon>Mesorhizobium</taxon>
    </lineage>
</organism>
<gene>
    <name evidence="1" type="ORF">RFM68_12785</name>
</gene>
<keyword evidence="2" id="KW-1185">Reference proteome</keyword>
<dbReference type="Proteomes" id="UP001276840">
    <property type="component" value="Unassembled WGS sequence"/>
</dbReference>
<protein>
    <submittedName>
        <fullName evidence="1">Uncharacterized protein</fullName>
    </submittedName>
</protein>
<comment type="caution">
    <text evidence="1">The sequence shown here is derived from an EMBL/GenBank/DDBJ whole genome shotgun (WGS) entry which is preliminary data.</text>
</comment>
<evidence type="ECO:0000313" key="1">
    <source>
        <dbReference type="EMBL" id="MDX8525387.1"/>
    </source>
</evidence>
<reference evidence="1 2" key="1">
    <citation type="submission" date="2023-08" db="EMBL/GenBank/DDBJ databases">
        <title>Implementing the SeqCode for naming new Mesorhizobium species isolated from Vachellia karroo root nodules.</title>
        <authorList>
            <person name="Van Lill M."/>
        </authorList>
    </citation>
    <scope>NUCLEOTIDE SEQUENCE [LARGE SCALE GENOMIC DNA]</scope>
    <source>
        <strain evidence="1 2">MSK 1335</strain>
    </source>
</reference>
<dbReference type="RefSeq" id="WP_320233337.1">
    <property type="nucleotide sequence ID" value="NZ_JAVIJF010000008.1"/>
</dbReference>
<proteinExistence type="predicted"/>
<dbReference type="EMBL" id="JAVIJF010000008">
    <property type="protein sequence ID" value="MDX8525387.1"/>
    <property type="molecule type" value="Genomic_DNA"/>
</dbReference>
<name>A0ABU4ZL96_9HYPH</name>